<proteinExistence type="predicted"/>
<feature type="compositionally biased region" description="Acidic residues" evidence="1">
    <location>
        <begin position="109"/>
        <end position="133"/>
    </location>
</feature>
<feature type="region of interest" description="Disordered" evidence="1">
    <location>
        <begin position="95"/>
        <end position="133"/>
    </location>
</feature>
<dbReference type="AlphaFoldDB" id="A0A3M7R0K4"/>
<gene>
    <name evidence="2" type="ORF">BpHYR1_051375</name>
</gene>
<evidence type="ECO:0000256" key="1">
    <source>
        <dbReference type="SAM" id="MobiDB-lite"/>
    </source>
</evidence>
<organism evidence="2 3">
    <name type="scientific">Brachionus plicatilis</name>
    <name type="common">Marine rotifer</name>
    <name type="synonym">Brachionus muelleri</name>
    <dbReference type="NCBI Taxonomy" id="10195"/>
    <lineage>
        <taxon>Eukaryota</taxon>
        <taxon>Metazoa</taxon>
        <taxon>Spiralia</taxon>
        <taxon>Gnathifera</taxon>
        <taxon>Rotifera</taxon>
        <taxon>Eurotatoria</taxon>
        <taxon>Monogononta</taxon>
        <taxon>Pseudotrocha</taxon>
        <taxon>Ploima</taxon>
        <taxon>Brachionidae</taxon>
        <taxon>Brachionus</taxon>
    </lineage>
</organism>
<protein>
    <submittedName>
        <fullName evidence="2">Retrovirus-related Pol poly from transposon</fullName>
    </submittedName>
</protein>
<name>A0A3M7R0K4_BRAPC</name>
<comment type="caution">
    <text evidence="2">The sequence shown here is derived from an EMBL/GenBank/DDBJ whole genome shotgun (WGS) entry which is preliminary data.</text>
</comment>
<dbReference type="OrthoDB" id="10068564at2759"/>
<evidence type="ECO:0000313" key="3">
    <source>
        <dbReference type="Proteomes" id="UP000276133"/>
    </source>
</evidence>
<evidence type="ECO:0000313" key="2">
    <source>
        <dbReference type="EMBL" id="RNA16798.1"/>
    </source>
</evidence>
<dbReference type="Proteomes" id="UP000276133">
    <property type="component" value="Unassembled WGS sequence"/>
</dbReference>
<accession>A0A3M7R0K4</accession>
<feature type="compositionally biased region" description="Basic and acidic residues" evidence="1">
    <location>
        <begin position="95"/>
        <end position="108"/>
    </location>
</feature>
<dbReference type="EMBL" id="REGN01004622">
    <property type="protein sequence ID" value="RNA16798.1"/>
    <property type="molecule type" value="Genomic_DNA"/>
</dbReference>
<sequence>MKAYNDKKLKAKTSNFKCGDVVLLKWRQSRKSESLFDPYPFKVVKINGSMITVERNGCVLVRNSSFMKLYIQDECEIGSRIVKDILFGEDKNIKPEPEIIDDDKTIKLEEEEDEEDGNLEGQDSEGEQLEDDE</sequence>
<keyword evidence="3" id="KW-1185">Reference proteome</keyword>
<reference evidence="2 3" key="1">
    <citation type="journal article" date="2018" name="Sci. Rep.">
        <title>Genomic signatures of local adaptation to the degree of environmental predictability in rotifers.</title>
        <authorList>
            <person name="Franch-Gras L."/>
            <person name="Hahn C."/>
            <person name="Garcia-Roger E.M."/>
            <person name="Carmona M.J."/>
            <person name="Serra M."/>
            <person name="Gomez A."/>
        </authorList>
    </citation>
    <scope>NUCLEOTIDE SEQUENCE [LARGE SCALE GENOMIC DNA]</scope>
    <source>
        <strain evidence="2">HYR1</strain>
    </source>
</reference>